<evidence type="ECO:0000313" key="2">
    <source>
        <dbReference type="Proteomes" id="UP001597302"/>
    </source>
</evidence>
<dbReference type="Gene3D" id="3.40.50.1240">
    <property type="entry name" value="Phosphoglycerate mutase-like"/>
    <property type="match status" value="1"/>
</dbReference>
<evidence type="ECO:0000313" key="1">
    <source>
        <dbReference type="EMBL" id="MFD1481658.1"/>
    </source>
</evidence>
<dbReference type="InterPro" id="IPR029033">
    <property type="entry name" value="His_PPase_superfam"/>
</dbReference>
<protein>
    <submittedName>
        <fullName evidence="1">Histidine phosphatase family protein</fullName>
    </submittedName>
</protein>
<comment type="caution">
    <text evidence="1">The sequence shown here is derived from an EMBL/GenBank/DDBJ whole genome shotgun (WGS) entry which is preliminary data.</text>
</comment>
<accession>A0ABW4DY76</accession>
<dbReference type="EMBL" id="JBHTOQ010000022">
    <property type="protein sequence ID" value="MFD1481658.1"/>
    <property type="molecule type" value="Genomic_DNA"/>
</dbReference>
<dbReference type="CDD" id="cd07067">
    <property type="entry name" value="HP_PGM_like"/>
    <property type="match status" value="1"/>
</dbReference>
<dbReference type="Proteomes" id="UP001597302">
    <property type="component" value="Unassembled WGS sequence"/>
</dbReference>
<organism evidence="1 2">
    <name type="scientific">Paracoccus nototheniae</name>
    <dbReference type="NCBI Taxonomy" id="2489002"/>
    <lineage>
        <taxon>Bacteria</taxon>
        <taxon>Pseudomonadati</taxon>
        <taxon>Pseudomonadota</taxon>
        <taxon>Alphaproteobacteria</taxon>
        <taxon>Rhodobacterales</taxon>
        <taxon>Paracoccaceae</taxon>
        <taxon>Paracoccus</taxon>
    </lineage>
</organism>
<dbReference type="Pfam" id="PF00300">
    <property type="entry name" value="His_Phos_1"/>
    <property type="match status" value="1"/>
</dbReference>
<dbReference type="SUPFAM" id="SSF53254">
    <property type="entry name" value="Phosphoglycerate mutase-like"/>
    <property type="match status" value="1"/>
</dbReference>
<dbReference type="InterPro" id="IPR013078">
    <property type="entry name" value="His_Pase_superF_clade-1"/>
</dbReference>
<name>A0ABW4DY76_9RHOB</name>
<dbReference type="SMART" id="SM00855">
    <property type="entry name" value="PGAM"/>
    <property type="match status" value="1"/>
</dbReference>
<dbReference type="RefSeq" id="WP_131572956.1">
    <property type="nucleotide sequence ID" value="NZ_CBCSAJ010000026.1"/>
</dbReference>
<keyword evidence="2" id="KW-1185">Reference proteome</keyword>
<proteinExistence type="predicted"/>
<reference evidence="2" key="1">
    <citation type="journal article" date="2019" name="Int. J. Syst. Evol. Microbiol.">
        <title>The Global Catalogue of Microorganisms (GCM) 10K type strain sequencing project: providing services to taxonomists for standard genome sequencing and annotation.</title>
        <authorList>
            <consortium name="The Broad Institute Genomics Platform"/>
            <consortium name="The Broad Institute Genome Sequencing Center for Infectious Disease"/>
            <person name="Wu L."/>
            <person name="Ma J."/>
        </authorList>
    </citation>
    <scope>NUCLEOTIDE SEQUENCE [LARGE SCALE GENOMIC DNA]</scope>
    <source>
        <strain evidence="2">CCM 8875</strain>
    </source>
</reference>
<sequence>MRLTILRHAPSLADGRMAGRRDVDADCSDKAALARQAARVVGAGMVIASPALRCQQTAAALGLTPARLEPALWEQDLGAWEGLPPEALPDLGPLPAEALARHRPEGGESFDDMAARVVPVLQALQGDTLVVAHAGTVRAALSMVVGAAALSFAVAPLSITVLRRFNAVWAVEVVNLRAED</sequence>
<gene>
    <name evidence="1" type="ORF">ACFQ5P_10155</name>
</gene>